<organism evidence="4 5">
    <name type="scientific">Nitratidesulfovibrio liaohensis</name>
    <dbReference type="NCBI Taxonomy" id="2604158"/>
    <lineage>
        <taxon>Bacteria</taxon>
        <taxon>Pseudomonadati</taxon>
        <taxon>Thermodesulfobacteriota</taxon>
        <taxon>Desulfovibrionia</taxon>
        <taxon>Desulfovibrionales</taxon>
        <taxon>Desulfovibrionaceae</taxon>
        <taxon>Nitratidesulfovibrio</taxon>
    </lineage>
</organism>
<evidence type="ECO:0000256" key="1">
    <source>
        <dbReference type="SAM" id="MobiDB-lite"/>
    </source>
</evidence>
<proteinExistence type="predicted"/>
<protein>
    <submittedName>
        <fullName evidence="4">Phage terminase large subunit family protein</fullName>
    </submittedName>
</protein>
<dbReference type="Pfam" id="PF20454">
    <property type="entry name" value="GpA_nuclease"/>
    <property type="match status" value="1"/>
</dbReference>
<evidence type="ECO:0000313" key="4">
    <source>
        <dbReference type="EMBL" id="WMW67306.1"/>
    </source>
</evidence>
<accession>A0ABY9R7L3</accession>
<feature type="domain" description="Terminase large subunit GpA endonuclease" evidence="3">
    <location>
        <begin position="302"/>
        <end position="578"/>
    </location>
</feature>
<evidence type="ECO:0000259" key="3">
    <source>
        <dbReference type="Pfam" id="PF20454"/>
    </source>
</evidence>
<evidence type="ECO:0000313" key="5">
    <source>
        <dbReference type="Proteomes" id="UP001180616"/>
    </source>
</evidence>
<sequence>MIRPPLTFRPGEVAVFRGTRAFSSFNWARENMRIIAGPFKGHLWSPDVSPQARPILSLLDRDHVRKAYLIAPSQSTKTTIAHAFFFSQLAKRRDNWGIGVADQNAAGKVVEGKLHPYFKSSPALRGMLATGDALTKYDIRLDGDAWISAMWAGSDSRMRSDSYPYLHIDEEDVYLDKSAAATMEERADAYVALGMSKIIHTCRPQGNEDQSVIWNAATTQAQAWCMYEMRCPVCHTYQVMEHRNIVAADGSREPGRIRVEKLGRYRCVSCGALWSNSGRNLAARAGRMVAVRGDMDEATVLAFHLRSWESTLVCLSEVLARWFEAQGNPMAMQRWDNNECAQPYRFISVESDEDKLAQRIDPELDTGVVPGWALCLTLAADMQKDHFYWSVCAHGLAPERYHIVDYGRVQTWDELDAVIYRSRYRTVDGREFGIWRAALDTGGTKHEDEDVSRPMQAYKWLLAQRPGVVYGTKGMSRTSPGIFVKTTPIDTLPNGHKLTNPYVLHLLDPDAFKRQVFWRLSDGGEEEPLTFHARTDRDYLRQVASERLEKGKDGVERWKRFRANHYLDCLVGHEALAHWQWKPSLAQLAQAQQQAARAEEARHAAQPVRQDNPYTGGMRLFGTE</sequence>
<reference evidence="4" key="1">
    <citation type="submission" date="2023-09" db="EMBL/GenBank/DDBJ databases">
        <authorList>
            <consortium name="CW5 consortium"/>
            <person name="Lu C.-W."/>
        </authorList>
    </citation>
    <scope>NUCLEOTIDE SEQUENCE</scope>
    <source>
        <strain evidence="4">KPS</strain>
    </source>
</reference>
<dbReference type="Proteomes" id="UP001180616">
    <property type="component" value="Chromosome"/>
</dbReference>
<feature type="region of interest" description="Disordered" evidence="1">
    <location>
        <begin position="596"/>
        <end position="624"/>
    </location>
</feature>
<name>A0ABY9R7L3_9BACT</name>
<dbReference type="InterPro" id="IPR027417">
    <property type="entry name" value="P-loop_NTPase"/>
</dbReference>
<dbReference type="RefSeq" id="WP_309543103.1">
    <property type="nucleotide sequence ID" value="NZ_CP133659.1"/>
</dbReference>
<dbReference type="EMBL" id="CP133659">
    <property type="protein sequence ID" value="WMW67306.1"/>
    <property type="molecule type" value="Genomic_DNA"/>
</dbReference>
<keyword evidence="5" id="KW-1185">Reference proteome</keyword>
<gene>
    <name evidence="4" type="ORF">KPS_002426</name>
</gene>
<evidence type="ECO:0000259" key="2">
    <source>
        <dbReference type="Pfam" id="PF05876"/>
    </source>
</evidence>
<dbReference type="Gene3D" id="3.40.50.300">
    <property type="entry name" value="P-loop containing nucleotide triphosphate hydrolases"/>
    <property type="match status" value="1"/>
</dbReference>
<dbReference type="InterPro" id="IPR046453">
    <property type="entry name" value="GpA_ATPase"/>
</dbReference>
<dbReference type="InterPro" id="IPR046454">
    <property type="entry name" value="GpA_endonuclease"/>
</dbReference>
<dbReference type="Pfam" id="PF05876">
    <property type="entry name" value="GpA_ATPase"/>
    <property type="match status" value="1"/>
</dbReference>
<feature type="domain" description="Phage terminase large subunit GpA ATPase" evidence="2">
    <location>
        <begin position="44"/>
        <end position="287"/>
    </location>
</feature>